<dbReference type="EMBL" id="MHIG01000006">
    <property type="protein sequence ID" value="OGY48043.1"/>
    <property type="molecule type" value="Genomic_DNA"/>
</dbReference>
<sequence>MSGKKLSVIAVLVMFVSVISFPAVGSAATVTFSSDTTLLLPNGVSLTVLGGSLVESLVVNDNSSISLTFDTDTNITFRSYDVYVINSSTGGSQTCVPNGYNQVTITTTSGSGGVTVDNPTLGCNTLASGGNTGGGGGGGTPVVQQPTTPTPTSTSATITSSAGGSATMSNGAASVIFPTGAVTSDGTVTIEPQTSFISPGAALGVVGGTVYDFAFTVGGQTVSTFSQPVTLTFTYDNSDISGLDESTLGVYYFDTDTNQWIEVGGTINAATNTISVEVQHFTLFGVFGQPIVASGRLIKLACAANADINDPCKSVYYVGKNNKRFVFPNEKIYASWYSDFSQVEIVSAETMAAYQIGGNVTYRPGIRMIKIQSDPKVYAVDANGSLRWVVTEAVAQALYGSAWNTMVDDISAAFFFSYTIGADVADSATYNKETIRNAAVDINTNQVL</sequence>
<feature type="region of interest" description="Disordered" evidence="1">
    <location>
        <begin position="128"/>
        <end position="163"/>
    </location>
</feature>
<dbReference type="AlphaFoldDB" id="A0A1G1Y6U0"/>
<comment type="caution">
    <text evidence="2">The sequence shown here is derived from an EMBL/GenBank/DDBJ whole genome shotgun (WGS) entry which is preliminary data.</text>
</comment>
<proteinExistence type="predicted"/>
<dbReference type="Proteomes" id="UP000178385">
    <property type="component" value="Unassembled WGS sequence"/>
</dbReference>
<name>A0A1G1Y6U0_9BACT</name>
<protein>
    <recommendedName>
        <fullName evidence="4">ZU5 domain-containing protein</fullName>
    </recommendedName>
</protein>
<evidence type="ECO:0000313" key="2">
    <source>
        <dbReference type="EMBL" id="OGY48043.1"/>
    </source>
</evidence>
<organism evidence="2 3">
    <name type="scientific">Candidatus Buchananbacteria bacterium RIFCSPHIGHO2_01_FULL_47_11b</name>
    <dbReference type="NCBI Taxonomy" id="1797537"/>
    <lineage>
        <taxon>Bacteria</taxon>
        <taxon>Candidatus Buchananiibacteriota</taxon>
    </lineage>
</organism>
<evidence type="ECO:0000313" key="3">
    <source>
        <dbReference type="Proteomes" id="UP000178385"/>
    </source>
</evidence>
<feature type="compositionally biased region" description="Gly residues" evidence="1">
    <location>
        <begin position="130"/>
        <end position="140"/>
    </location>
</feature>
<evidence type="ECO:0000256" key="1">
    <source>
        <dbReference type="SAM" id="MobiDB-lite"/>
    </source>
</evidence>
<feature type="compositionally biased region" description="Low complexity" evidence="1">
    <location>
        <begin position="141"/>
        <end position="163"/>
    </location>
</feature>
<gene>
    <name evidence="2" type="ORF">A2840_02460</name>
</gene>
<reference evidence="2 3" key="1">
    <citation type="journal article" date="2016" name="Nat. Commun.">
        <title>Thousands of microbial genomes shed light on interconnected biogeochemical processes in an aquifer system.</title>
        <authorList>
            <person name="Anantharaman K."/>
            <person name="Brown C.T."/>
            <person name="Hug L.A."/>
            <person name="Sharon I."/>
            <person name="Castelle C.J."/>
            <person name="Probst A.J."/>
            <person name="Thomas B.C."/>
            <person name="Singh A."/>
            <person name="Wilkins M.J."/>
            <person name="Karaoz U."/>
            <person name="Brodie E.L."/>
            <person name="Williams K.H."/>
            <person name="Hubbard S.S."/>
            <person name="Banfield J.F."/>
        </authorList>
    </citation>
    <scope>NUCLEOTIDE SEQUENCE [LARGE SCALE GENOMIC DNA]</scope>
</reference>
<evidence type="ECO:0008006" key="4">
    <source>
        <dbReference type="Google" id="ProtNLM"/>
    </source>
</evidence>
<accession>A0A1G1Y6U0</accession>